<dbReference type="PANTHER" id="PTHR21237">
    <property type="entry name" value="GRPE PROTEIN"/>
    <property type="match status" value="1"/>
</dbReference>
<dbReference type="InterPro" id="IPR013805">
    <property type="entry name" value="GrpE_CC"/>
</dbReference>
<keyword evidence="9" id="KW-1185">Reference proteome</keyword>
<comment type="similarity">
    <text evidence="1 4 6">Belongs to the GrpE family.</text>
</comment>
<comment type="subcellular location">
    <subcellularLocation>
        <location evidence="4">Cytoplasm</location>
    </subcellularLocation>
</comment>
<protein>
    <recommendedName>
        <fullName evidence="4 5">Protein GrpE</fullName>
    </recommendedName>
    <alternativeName>
        <fullName evidence="4">HSP-70 cofactor</fullName>
    </alternativeName>
</protein>
<evidence type="ECO:0000256" key="4">
    <source>
        <dbReference type="HAMAP-Rule" id="MF_01151"/>
    </source>
</evidence>
<reference evidence="9" key="1">
    <citation type="journal article" date="2019" name="Int. J. Syst. Evol. Microbiol.">
        <title>The Global Catalogue of Microorganisms (GCM) 10K type strain sequencing project: providing services to taxonomists for standard genome sequencing and annotation.</title>
        <authorList>
            <consortium name="The Broad Institute Genomics Platform"/>
            <consortium name="The Broad Institute Genome Sequencing Center for Infectious Disease"/>
            <person name="Wu L."/>
            <person name="Ma J."/>
        </authorList>
    </citation>
    <scope>NUCLEOTIDE SEQUENCE [LARGE SCALE GENOMIC DNA]</scope>
    <source>
        <strain evidence="9">KACC 11588</strain>
    </source>
</reference>
<dbReference type="Gene3D" id="3.90.20.20">
    <property type="match status" value="1"/>
</dbReference>
<dbReference type="Proteomes" id="UP001596056">
    <property type="component" value="Unassembled WGS sequence"/>
</dbReference>
<dbReference type="CDD" id="cd00446">
    <property type="entry name" value="GrpE"/>
    <property type="match status" value="1"/>
</dbReference>
<dbReference type="SUPFAM" id="SSF58014">
    <property type="entry name" value="Coiled-coil domain of nucleotide exchange factor GrpE"/>
    <property type="match status" value="1"/>
</dbReference>
<accession>A0ABW0SA17</accession>
<gene>
    <name evidence="4" type="primary">grpE</name>
    <name evidence="8" type="ORF">ACFPOC_04985</name>
</gene>
<evidence type="ECO:0000256" key="7">
    <source>
        <dbReference type="SAM" id="MobiDB-lite"/>
    </source>
</evidence>
<proteinExistence type="inferred from homology"/>
<dbReference type="EMBL" id="JBHSNA010000003">
    <property type="protein sequence ID" value="MFC5565773.1"/>
    <property type="molecule type" value="Genomic_DNA"/>
</dbReference>
<evidence type="ECO:0000313" key="8">
    <source>
        <dbReference type="EMBL" id="MFC5565773.1"/>
    </source>
</evidence>
<dbReference type="PRINTS" id="PR00773">
    <property type="entry name" value="GRPEPROTEIN"/>
</dbReference>
<comment type="function">
    <text evidence="4 5">Participates actively in the response to hyperosmotic and heat shock by preventing the aggregation of stress-denatured proteins, in association with DnaK and GrpE. It is the nucleotide exchange factor for DnaK and may function as a thermosensor. Unfolded proteins bind initially to DnaJ; upon interaction with the DnaJ-bound protein, DnaK hydrolyzes its bound ATP, resulting in the formation of a stable complex. GrpE releases ADP from DnaK; ATP binding to DnaK triggers the release of the substrate protein, thus completing the reaction cycle. Several rounds of ATP-dependent interactions between DnaJ, DnaK and GrpE are required for fully efficient folding.</text>
</comment>
<name>A0ABW0SA17_9RHOB</name>
<dbReference type="PROSITE" id="PS01071">
    <property type="entry name" value="GRPE"/>
    <property type="match status" value="1"/>
</dbReference>
<dbReference type="HAMAP" id="MF_01151">
    <property type="entry name" value="GrpE"/>
    <property type="match status" value="1"/>
</dbReference>
<organism evidence="8 9">
    <name type="scientific">Rubellimicrobium aerolatum</name>
    <dbReference type="NCBI Taxonomy" id="490979"/>
    <lineage>
        <taxon>Bacteria</taxon>
        <taxon>Pseudomonadati</taxon>
        <taxon>Pseudomonadota</taxon>
        <taxon>Alphaproteobacteria</taxon>
        <taxon>Rhodobacterales</taxon>
        <taxon>Roseobacteraceae</taxon>
        <taxon>Rubellimicrobium</taxon>
    </lineage>
</organism>
<dbReference type="Gene3D" id="2.30.22.10">
    <property type="entry name" value="Head domain of nucleotide exchange factor GrpE"/>
    <property type="match status" value="1"/>
</dbReference>
<dbReference type="PANTHER" id="PTHR21237:SF23">
    <property type="entry name" value="GRPE PROTEIN HOMOLOG, MITOCHONDRIAL"/>
    <property type="match status" value="1"/>
</dbReference>
<feature type="region of interest" description="Disordered" evidence="7">
    <location>
        <begin position="1"/>
        <end position="21"/>
    </location>
</feature>
<dbReference type="InterPro" id="IPR009012">
    <property type="entry name" value="GrpE_head"/>
</dbReference>
<evidence type="ECO:0000256" key="3">
    <source>
        <dbReference type="ARBA" id="ARBA00023186"/>
    </source>
</evidence>
<evidence type="ECO:0000313" key="9">
    <source>
        <dbReference type="Proteomes" id="UP001596056"/>
    </source>
</evidence>
<keyword evidence="3 4" id="KW-0143">Chaperone</keyword>
<evidence type="ECO:0000256" key="2">
    <source>
        <dbReference type="ARBA" id="ARBA00023016"/>
    </source>
</evidence>
<keyword evidence="4" id="KW-0963">Cytoplasm</keyword>
<dbReference type="Pfam" id="PF01025">
    <property type="entry name" value="GrpE"/>
    <property type="match status" value="1"/>
</dbReference>
<keyword evidence="2 4" id="KW-0346">Stress response</keyword>
<evidence type="ECO:0000256" key="6">
    <source>
        <dbReference type="RuleBase" id="RU004478"/>
    </source>
</evidence>
<dbReference type="SUPFAM" id="SSF51064">
    <property type="entry name" value="Head domain of nucleotide exchange factor GrpE"/>
    <property type="match status" value="1"/>
</dbReference>
<comment type="subunit">
    <text evidence="4">Homodimer.</text>
</comment>
<sequence>MSDQTEPMSLDELAAEADAEERAQADLLAELDALRAERDELKDRVLRQLAETENMRKRAERDRKEAEQYGGSKLARDVLPVYDNLRRALDAVTEEQRAQNAALLEGIDLTMREIVSVFSKHGLRVIAPQVGDRFDPAIHEAMFEAPLPGTKAGDIIQVATEGFMLHDRLLRPAQVGVSSMPAS</sequence>
<evidence type="ECO:0000256" key="1">
    <source>
        <dbReference type="ARBA" id="ARBA00009054"/>
    </source>
</evidence>
<evidence type="ECO:0000256" key="5">
    <source>
        <dbReference type="RuleBase" id="RU000639"/>
    </source>
</evidence>
<comment type="caution">
    <text evidence="8">The sequence shown here is derived from an EMBL/GenBank/DDBJ whole genome shotgun (WGS) entry which is preliminary data.</text>
</comment>
<dbReference type="RefSeq" id="WP_209838503.1">
    <property type="nucleotide sequence ID" value="NZ_JAGGJP010000003.1"/>
</dbReference>
<dbReference type="InterPro" id="IPR000740">
    <property type="entry name" value="GrpE"/>
</dbReference>